<dbReference type="InterPro" id="IPR013078">
    <property type="entry name" value="His_Pase_superF_clade-1"/>
</dbReference>
<dbReference type="Gene3D" id="3.40.50.1240">
    <property type="entry name" value="Phosphoglycerate mutase-like"/>
    <property type="match status" value="1"/>
</dbReference>
<protein>
    <submittedName>
        <fullName evidence="3">Histidine phosphatase family protein</fullName>
    </submittedName>
</protein>
<evidence type="ECO:0000313" key="4">
    <source>
        <dbReference type="Proteomes" id="UP000594688"/>
    </source>
</evidence>
<organism evidence="3 4">
    <name type="scientific">Candidatus Nitronauta litoralis</name>
    <dbReference type="NCBI Taxonomy" id="2705533"/>
    <lineage>
        <taxon>Bacteria</taxon>
        <taxon>Pseudomonadati</taxon>
        <taxon>Nitrospinota/Tectimicrobiota group</taxon>
        <taxon>Nitrospinota</taxon>
        <taxon>Nitrospinia</taxon>
        <taxon>Nitrospinales</taxon>
        <taxon>Nitrospinaceae</taxon>
        <taxon>Candidatus Nitronauta</taxon>
    </lineage>
</organism>
<sequence>MRHGEVANAHNICLNGHFDVDLSDRGRAQSQVLANQFSAFPVNAVYSSDLKRTSEGADLISNPHDLTPSYCPELRELSFGKWEGMSVKELNEKHPGMLEQRFQNPDTFQADGGESFLDLSNRVLPRFHEIAQKHLGETIAIVAHGGVNRVVLCDLLGFPLKNLFRISQEYAAVNRILYRPDSPLVDFVNGTAQQLA</sequence>
<proteinExistence type="predicted"/>
<evidence type="ECO:0000256" key="2">
    <source>
        <dbReference type="PIRSR" id="PIRSR613078-2"/>
    </source>
</evidence>
<dbReference type="PIRSF" id="PIRSF000709">
    <property type="entry name" value="6PFK_2-Ptase"/>
    <property type="match status" value="1"/>
</dbReference>
<dbReference type="PANTHER" id="PTHR48100:SF10">
    <property type="entry name" value="2-CARBOXY-D-ARABINITOL-1-PHOSPHATASE-RELATED"/>
    <property type="match status" value="1"/>
</dbReference>
<reference evidence="3 4" key="1">
    <citation type="submission" date="2020-02" db="EMBL/GenBank/DDBJ databases">
        <title>Genomic and physiological characterization of two novel Nitrospinaceae genera.</title>
        <authorList>
            <person name="Mueller A.J."/>
            <person name="Jung M.-Y."/>
            <person name="Strachan C.R."/>
            <person name="Herbold C.W."/>
            <person name="Kirkegaard R.H."/>
            <person name="Daims H."/>
        </authorList>
    </citation>
    <scope>NUCLEOTIDE SEQUENCE [LARGE SCALE GENOMIC DNA]</scope>
    <source>
        <strain evidence="3">EB</strain>
    </source>
</reference>
<gene>
    <name evidence="3" type="ORF">G3M70_00335</name>
</gene>
<dbReference type="AlphaFoldDB" id="A0A7T0BZ67"/>
<evidence type="ECO:0000313" key="3">
    <source>
        <dbReference type="EMBL" id="QPJ63655.1"/>
    </source>
</evidence>
<dbReference type="KEGG" id="nli:G3M70_00335"/>
<dbReference type="GO" id="GO:0016791">
    <property type="term" value="F:phosphatase activity"/>
    <property type="evidence" value="ECO:0007669"/>
    <property type="project" value="TreeGrafter"/>
</dbReference>
<name>A0A7T0BZ67_9BACT</name>
<dbReference type="InterPro" id="IPR050275">
    <property type="entry name" value="PGM_Phosphatase"/>
</dbReference>
<dbReference type="CDD" id="cd07067">
    <property type="entry name" value="HP_PGM_like"/>
    <property type="match status" value="1"/>
</dbReference>
<dbReference type="InterPro" id="IPR029033">
    <property type="entry name" value="His_PPase_superfam"/>
</dbReference>
<dbReference type="SUPFAM" id="SSF53254">
    <property type="entry name" value="Phosphoglycerate mutase-like"/>
    <property type="match status" value="1"/>
</dbReference>
<feature type="binding site" evidence="2">
    <location>
        <position position="52"/>
    </location>
    <ligand>
        <name>substrate</name>
    </ligand>
</feature>
<dbReference type="EMBL" id="CP048685">
    <property type="protein sequence ID" value="QPJ63655.1"/>
    <property type="molecule type" value="Genomic_DNA"/>
</dbReference>
<dbReference type="Proteomes" id="UP000594688">
    <property type="component" value="Chromosome"/>
</dbReference>
<dbReference type="Pfam" id="PF00300">
    <property type="entry name" value="His_Phos_1"/>
    <property type="match status" value="1"/>
</dbReference>
<dbReference type="SMART" id="SM00855">
    <property type="entry name" value="PGAM"/>
    <property type="match status" value="1"/>
</dbReference>
<feature type="active site" description="Proton donor/acceptor" evidence="1">
    <location>
        <position position="76"/>
    </location>
</feature>
<feature type="active site" description="Tele-phosphohistidine intermediate" evidence="1">
    <location>
        <position position="3"/>
    </location>
</feature>
<accession>A0A7T0BZ67</accession>
<evidence type="ECO:0000256" key="1">
    <source>
        <dbReference type="PIRSR" id="PIRSR613078-1"/>
    </source>
</evidence>
<dbReference type="PANTHER" id="PTHR48100">
    <property type="entry name" value="BROAD-SPECIFICITY PHOSPHATASE YOR283W-RELATED"/>
    <property type="match status" value="1"/>
</dbReference>